<keyword evidence="1 4" id="KW-0349">Heme</keyword>
<evidence type="ECO:0000256" key="2">
    <source>
        <dbReference type="ARBA" id="ARBA00022723"/>
    </source>
</evidence>
<keyword evidence="2 4" id="KW-0479">Metal-binding</keyword>
<reference evidence="8" key="1">
    <citation type="submission" date="2021-10" db="EMBL/GenBank/DDBJ databases">
        <authorList>
            <person name="Lyu M."/>
            <person name="Wang X."/>
            <person name="Meng X."/>
            <person name="Xu K."/>
        </authorList>
    </citation>
    <scope>NUCLEOTIDE SEQUENCE</scope>
    <source>
        <strain evidence="8">A6</strain>
    </source>
</reference>
<keyword evidence="9" id="KW-1185">Reference proteome</keyword>
<dbReference type="Gene3D" id="1.10.760.10">
    <property type="entry name" value="Cytochrome c-like domain"/>
    <property type="match status" value="1"/>
</dbReference>
<dbReference type="InterPro" id="IPR009056">
    <property type="entry name" value="Cyt_c-like_dom"/>
</dbReference>
<gene>
    <name evidence="8" type="ORF">LK996_12020</name>
</gene>
<protein>
    <submittedName>
        <fullName evidence="8">Cbb3-type cytochrome c oxidase subunit II</fullName>
    </submittedName>
</protein>
<dbReference type="PROSITE" id="PS51007">
    <property type="entry name" value="CYTC"/>
    <property type="match status" value="1"/>
</dbReference>
<evidence type="ECO:0000256" key="4">
    <source>
        <dbReference type="PROSITE-ProRule" id="PRU00433"/>
    </source>
</evidence>
<evidence type="ECO:0000313" key="8">
    <source>
        <dbReference type="EMBL" id="MCC8363799.1"/>
    </source>
</evidence>
<comment type="caution">
    <text evidence="8">The sequence shown here is derived from an EMBL/GenBank/DDBJ whole genome shotgun (WGS) entry which is preliminary data.</text>
</comment>
<dbReference type="Proteomes" id="UP001165293">
    <property type="component" value="Unassembled WGS sequence"/>
</dbReference>
<keyword evidence="6" id="KW-0732">Signal</keyword>
<accession>A0ABS8JJL8</accession>
<evidence type="ECO:0000256" key="1">
    <source>
        <dbReference type="ARBA" id="ARBA00022617"/>
    </source>
</evidence>
<evidence type="ECO:0000259" key="7">
    <source>
        <dbReference type="PROSITE" id="PS51007"/>
    </source>
</evidence>
<feature type="domain" description="Cytochrome c" evidence="7">
    <location>
        <begin position="44"/>
        <end position="187"/>
    </location>
</feature>
<proteinExistence type="predicted"/>
<dbReference type="SUPFAM" id="SSF46626">
    <property type="entry name" value="Cytochrome c"/>
    <property type="match status" value="1"/>
</dbReference>
<keyword evidence="3 4" id="KW-0408">Iron</keyword>
<evidence type="ECO:0000256" key="6">
    <source>
        <dbReference type="SAM" id="SignalP"/>
    </source>
</evidence>
<dbReference type="EMBL" id="JAJGAK010000003">
    <property type="protein sequence ID" value="MCC8363799.1"/>
    <property type="molecule type" value="Genomic_DNA"/>
</dbReference>
<dbReference type="Pfam" id="PF02433">
    <property type="entry name" value="FixO"/>
    <property type="match status" value="1"/>
</dbReference>
<sequence>MENEVKLVAGAMVTLALATSAMVAAPFLQLKDVPPPAGLKAYTEQELRGREVYISSGCIACHTQQPSATGAGRADAQRGWGRPSLAADYFYDRPTMLGTMRTGPDLFNIGDRIPSDDWHYGHLYQPRAYVPASTMPAYPFLFEAVVAVEVAPGQYTVPLPSTAVPAGKRIVPTQDARDLVAYLKSLRRKYDATEPGDAAQAKALASAMRTDADTKGDADASQ</sequence>
<feature type="chain" id="PRO_5046505008" evidence="6">
    <location>
        <begin position="25"/>
        <end position="222"/>
    </location>
</feature>
<evidence type="ECO:0000256" key="3">
    <source>
        <dbReference type="ARBA" id="ARBA00023004"/>
    </source>
</evidence>
<dbReference type="InterPro" id="IPR036909">
    <property type="entry name" value="Cyt_c-like_dom_sf"/>
</dbReference>
<feature type="compositionally biased region" description="Basic and acidic residues" evidence="5">
    <location>
        <begin position="210"/>
        <end position="222"/>
    </location>
</feature>
<dbReference type="InterPro" id="IPR003468">
    <property type="entry name" value="Cyt_c_oxidase_monohaem-su/FixO"/>
</dbReference>
<feature type="signal peptide" evidence="6">
    <location>
        <begin position="1"/>
        <end position="24"/>
    </location>
</feature>
<dbReference type="RefSeq" id="WP_230527604.1">
    <property type="nucleotide sequence ID" value="NZ_JAJGAK010000003.1"/>
</dbReference>
<feature type="region of interest" description="Disordered" evidence="5">
    <location>
        <begin position="194"/>
        <end position="222"/>
    </location>
</feature>
<name>A0ABS8JJL8_9GAMM</name>
<organism evidence="8 9">
    <name type="scientific">Noviluteimonas lactosilytica</name>
    <dbReference type="NCBI Taxonomy" id="2888523"/>
    <lineage>
        <taxon>Bacteria</taxon>
        <taxon>Pseudomonadati</taxon>
        <taxon>Pseudomonadota</taxon>
        <taxon>Gammaproteobacteria</taxon>
        <taxon>Lysobacterales</taxon>
        <taxon>Lysobacteraceae</taxon>
        <taxon>Noviluteimonas</taxon>
    </lineage>
</organism>
<evidence type="ECO:0000256" key="5">
    <source>
        <dbReference type="SAM" id="MobiDB-lite"/>
    </source>
</evidence>
<evidence type="ECO:0000313" key="9">
    <source>
        <dbReference type="Proteomes" id="UP001165293"/>
    </source>
</evidence>